<dbReference type="PANTHER" id="PTHR34846:SF10">
    <property type="entry name" value="CYTOPLASMIC PROTEIN"/>
    <property type="match status" value="1"/>
</dbReference>
<protein>
    <submittedName>
        <fullName evidence="2">Carboxymuconolactone decarboxylase family protein</fullName>
    </submittedName>
</protein>
<sequence length="147" mass="16733">MEKRINILETEPGATKAMYGLQGYIEKSTLTKTHQELIKIRASQINGCTYCIDMHTKDALKHGETIQRIVLLNAWREVNDLYTKEERVILALTETVTLISQEGIPSDLYKEASETFEENYLAQIIMAIVTINSWNRIAISGLFQPAE</sequence>
<dbReference type="RefSeq" id="WP_144331418.1">
    <property type="nucleotide sequence ID" value="NZ_VLPL01000001.1"/>
</dbReference>
<dbReference type="NCBIfam" id="TIGR00778">
    <property type="entry name" value="ahpD_dom"/>
    <property type="match status" value="1"/>
</dbReference>
<feature type="domain" description="Carboxymuconolactone decarboxylase-like" evidence="1">
    <location>
        <begin position="15"/>
        <end position="93"/>
    </location>
</feature>
<dbReference type="AlphaFoldDB" id="A0A556N731"/>
<evidence type="ECO:0000313" key="3">
    <source>
        <dbReference type="Proteomes" id="UP000316008"/>
    </source>
</evidence>
<dbReference type="InterPro" id="IPR003779">
    <property type="entry name" value="CMD-like"/>
</dbReference>
<dbReference type="EMBL" id="VLPL01000001">
    <property type="protein sequence ID" value="TSJ47883.1"/>
    <property type="molecule type" value="Genomic_DNA"/>
</dbReference>
<dbReference type="SUPFAM" id="SSF69118">
    <property type="entry name" value="AhpD-like"/>
    <property type="match status" value="1"/>
</dbReference>
<dbReference type="GO" id="GO:0051920">
    <property type="term" value="F:peroxiredoxin activity"/>
    <property type="evidence" value="ECO:0007669"/>
    <property type="project" value="InterPro"/>
</dbReference>
<comment type="caution">
    <text evidence="2">The sequence shown here is derived from an EMBL/GenBank/DDBJ whole genome shotgun (WGS) entry which is preliminary data.</text>
</comment>
<keyword evidence="3" id="KW-1185">Reference proteome</keyword>
<evidence type="ECO:0000259" key="1">
    <source>
        <dbReference type="Pfam" id="PF02627"/>
    </source>
</evidence>
<reference evidence="2 3" key="1">
    <citation type="submission" date="2019-07" db="EMBL/GenBank/DDBJ databases">
        <authorList>
            <person name="Huq M.A."/>
        </authorList>
    </citation>
    <scope>NUCLEOTIDE SEQUENCE [LARGE SCALE GENOMIC DNA]</scope>
    <source>
        <strain evidence="2 3">MAH-3</strain>
    </source>
</reference>
<dbReference type="InterPro" id="IPR004675">
    <property type="entry name" value="AhpD_core"/>
</dbReference>
<dbReference type="OrthoDB" id="9801997at2"/>
<dbReference type="InterPro" id="IPR029032">
    <property type="entry name" value="AhpD-like"/>
</dbReference>
<gene>
    <name evidence="2" type="ORF">FO442_01775</name>
</gene>
<name>A0A556N731_9FLAO</name>
<dbReference type="Pfam" id="PF02627">
    <property type="entry name" value="CMD"/>
    <property type="match status" value="1"/>
</dbReference>
<accession>A0A556N731</accession>
<proteinExistence type="predicted"/>
<dbReference type="PANTHER" id="PTHR34846">
    <property type="entry name" value="4-CARBOXYMUCONOLACTONE DECARBOXYLASE FAMILY PROTEIN (AFU_ORTHOLOGUE AFUA_6G11590)"/>
    <property type="match status" value="1"/>
</dbReference>
<dbReference type="Gene3D" id="1.20.1290.10">
    <property type="entry name" value="AhpD-like"/>
    <property type="match status" value="1"/>
</dbReference>
<evidence type="ECO:0000313" key="2">
    <source>
        <dbReference type="EMBL" id="TSJ47883.1"/>
    </source>
</evidence>
<organism evidence="2 3">
    <name type="scientific">Fluviicola chungangensis</name>
    <dbReference type="NCBI Taxonomy" id="2597671"/>
    <lineage>
        <taxon>Bacteria</taxon>
        <taxon>Pseudomonadati</taxon>
        <taxon>Bacteroidota</taxon>
        <taxon>Flavobacteriia</taxon>
        <taxon>Flavobacteriales</taxon>
        <taxon>Crocinitomicaceae</taxon>
        <taxon>Fluviicola</taxon>
    </lineage>
</organism>
<dbReference type="Proteomes" id="UP000316008">
    <property type="component" value="Unassembled WGS sequence"/>
</dbReference>